<keyword evidence="4" id="KW-1185">Reference proteome</keyword>
<dbReference type="Proteomes" id="UP000229757">
    <property type="component" value="Chromosome"/>
</dbReference>
<dbReference type="EMBL" id="CP011797">
    <property type="protein sequence ID" value="ATX77807.1"/>
    <property type="molecule type" value="Genomic_DNA"/>
</dbReference>
<dbReference type="GO" id="GO:0003676">
    <property type="term" value="F:nucleic acid binding"/>
    <property type="evidence" value="ECO:0007669"/>
    <property type="project" value="InterPro"/>
</dbReference>
<dbReference type="PANTHER" id="PTHR34039">
    <property type="entry name" value="UPF0102 PROTEIN YRAN"/>
    <property type="match status" value="1"/>
</dbReference>
<organism evidence="3 4">
    <name type="scientific">Reinekea forsetii</name>
    <dbReference type="NCBI Taxonomy" id="1336806"/>
    <lineage>
        <taxon>Bacteria</taxon>
        <taxon>Pseudomonadati</taxon>
        <taxon>Pseudomonadota</taxon>
        <taxon>Gammaproteobacteria</taxon>
        <taxon>Oceanospirillales</taxon>
        <taxon>Saccharospirillaceae</taxon>
        <taxon>Reinekea</taxon>
    </lineage>
</organism>
<comment type="similarity">
    <text evidence="1 2">Belongs to the UPF0102 family.</text>
</comment>
<dbReference type="CDD" id="cd20736">
    <property type="entry name" value="PoNe_Nuclease"/>
    <property type="match status" value="1"/>
</dbReference>
<dbReference type="InterPro" id="IPR003509">
    <property type="entry name" value="UPF0102_YraN-like"/>
</dbReference>
<dbReference type="OrthoDB" id="9794876at2"/>
<dbReference type="SUPFAM" id="SSF52980">
    <property type="entry name" value="Restriction endonuclease-like"/>
    <property type="match status" value="1"/>
</dbReference>
<evidence type="ECO:0000256" key="2">
    <source>
        <dbReference type="HAMAP-Rule" id="MF_00048"/>
    </source>
</evidence>
<accession>A0A2K8KSW3</accession>
<evidence type="ECO:0000256" key="1">
    <source>
        <dbReference type="ARBA" id="ARBA00006738"/>
    </source>
</evidence>
<dbReference type="HAMAP" id="MF_00048">
    <property type="entry name" value="UPF0102"/>
    <property type="match status" value="1"/>
</dbReference>
<evidence type="ECO:0000313" key="3">
    <source>
        <dbReference type="EMBL" id="ATX77807.1"/>
    </source>
</evidence>
<reference evidence="3 4" key="1">
    <citation type="journal article" date="2017" name="Environ. Microbiol.">
        <title>Genomic and physiological analyses of 'Reinekea forsetii' reveal a versatile opportunistic lifestyle during spring algae blooms.</title>
        <authorList>
            <person name="Avci B."/>
            <person name="Hahnke R.L."/>
            <person name="Chafee M."/>
            <person name="Fischer T."/>
            <person name="Gruber-Vodicka H."/>
            <person name="Tegetmeyer H.E."/>
            <person name="Harder J."/>
            <person name="Fuchs B.M."/>
            <person name="Amann R.I."/>
            <person name="Teeling H."/>
        </authorList>
    </citation>
    <scope>NUCLEOTIDE SEQUENCE [LARGE SCALE GENOMIC DNA]</scope>
    <source>
        <strain evidence="3 4">Hel1_31_D35</strain>
    </source>
</reference>
<dbReference type="PANTHER" id="PTHR34039:SF1">
    <property type="entry name" value="UPF0102 PROTEIN YRAN"/>
    <property type="match status" value="1"/>
</dbReference>
<name>A0A2K8KSW3_9GAMM</name>
<dbReference type="RefSeq" id="WP_100258034.1">
    <property type="nucleotide sequence ID" value="NZ_CP011797.1"/>
</dbReference>
<dbReference type="AlphaFoldDB" id="A0A2K8KSW3"/>
<protein>
    <recommendedName>
        <fullName evidence="2">UPF0102 protein REIFOR_02684</fullName>
    </recommendedName>
</protein>
<dbReference type="NCBIfam" id="TIGR00252">
    <property type="entry name" value="YraN family protein"/>
    <property type="match status" value="1"/>
</dbReference>
<gene>
    <name evidence="3" type="ORF">REIFOR_02684</name>
</gene>
<dbReference type="Pfam" id="PF02021">
    <property type="entry name" value="UPF0102"/>
    <property type="match status" value="1"/>
</dbReference>
<sequence>MKSDQPSHLKTGADAERLAENLVVTAGLAVLERNFRSRFGEIDLVCRSQRELVFVEVRYRAHTHFGSAAATVNLAKQKKLTKTAQYYILTHAHLSKLFMRFDVIGININRQAQWIKGAFLATI</sequence>
<dbReference type="NCBIfam" id="NF009150">
    <property type="entry name" value="PRK12497.1-3"/>
    <property type="match status" value="1"/>
</dbReference>
<dbReference type="KEGG" id="rfo:REIFOR_02684"/>
<dbReference type="InterPro" id="IPR011335">
    <property type="entry name" value="Restrct_endonuc-II-like"/>
</dbReference>
<evidence type="ECO:0000313" key="4">
    <source>
        <dbReference type="Proteomes" id="UP000229757"/>
    </source>
</evidence>
<dbReference type="InterPro" id="IPR011856">
    <property type="entry name" value="tRNA_endonuc-like_dom_sf"/>
</dbReference>
<proteinExistence type="inferred from homology"/>
<dbReference type="Gene3D" id="3.40.1350.10">
    <property type="match status" value="1"/>
</dbReference>